<dbReference type="CDD" id="cd13585">
    <property type="entry name" value="PBP2_TMBP_like"/>
    <property type="match status" value="1"/>
</dbReference>
<dbReference type="PANTHER" id="PTHR43649:SF12">
    <property type="entry name" value="DIACETYLCHITOBIOSE BINDING PROTEIN DASA"/>
    <property type="match status" value="1"/>
</dbReference>
<feature type="chain" id="PRO_5038785477" evidence="1">
    <location>
        <begin position="29"/>
        <end position="452"/>
    </location>
</feature>
<reference evidence="2" key="1">
    <citation type="submission" date="2018-06" db="EMBL/GenBank/DDBJ databases">
        <authorList>
            <consortium name="Pathogen Informatics"/>
            <person name="Doyle S."/>
        </authorList>
    </citation>
    <scope>NUCLEOTIDE SEQUENCE [LARGE SCALE GENOMIC DNA]</scope>
    <source>
        <strain evidence="2">NCTC13765</strain>
    </source>
</reference>
<dbReference type="AlphaFoldDB" id="A0A380L0K4"/>
<organism evidence="2 3">
    <name type="scientific">Streptococcus massiliensis</name>
    <dbReference type="NCBI Taxonomy" id="313439"/>
    <lineage>
        <taxon>Bacteria</taxon>
        <taxon>Bacillati</taxon>
        <taxon>Bacillota</taxon>
        <taxon>Bacilli</taxon>
        <taxon>Lactobacillales</taxon>
        <taxon>Streptococcaceae</taxon>
        <taxon>Streptococcus</taxon>
    </lineage>
</organism>
<gene>
    <name evidence="2" type="primary">yesO</name>
    <name evidence="2" type="ORF">NCTC13765_01611</name>
</gene>
<dbReference type="RefSeq" id="WP_018371550.1">
    <property type="nucleotide sequence ID" value="NZ_UHFR01000005.1"/>
</dbReference>
<protein>
    <submittedName>
        <fullName evidence="2">Extracellular solute-binding protein</fullName>
    </submittedName>
</protein>
<dbReference type="OrthoDB" id="9768630at2"/>
<dbReference type="InterPro" id="IPR006059">
    <property type="entry name" value="SBP"/>
</dbReference>
<dbReference type="PROSITE" id="PS51257">
    <property type="entry name" value="PROKAR_LIPOPROTEIN"/>
    <property type="match status" value="1"/>
</dbReference>
<evidence type="ECO:0000256" key="1">
    <source>
        <dbReference type="SAM" id="SignalP"/>
    </source>
</evidence>
<dbReference type="Proteomes" id="UP000254634">
    <property type="component" value="Unassembled WGS sequence"/>
</dbReference>
<keyword evidence="3" id="KW-1185">Reference proteome</keyword>
<evidence type="ECO:0000313" key="2">
    <source>
        <dbReference type="EMBL" id="SUN77089.1"/>
    </source>
</evidence>
<name>A0A380L0K4_9STRE</name>
<dbReference type="InterPro" id="IPR050490">
    <property type="entry name" value="Bact_solute-bd_prot1"/>
</dbReference>
<dbReference type="PANTHER" id="PTHR43649">
    <property type="entry name" value="ARABINOSE-BINDING PROTEIN-RELATED"/>
    <property type="match status" value="1"/>
</dbReference>
<dbReference type="SUPFAM" id="SSF53850">
    <property type="entry name" value="Periplasmic binding protein-like II"/>
    <property type="match status" value="1"/>
</dbReference>
<accession>A0A380L0K4</accession>
<dbReference type="STRING" id="1123307.GCA_000380065_00856"/>
<evidence type="ECO:0000313" key="3">
    <source>
        <dbReference type="Proteomes" id="UP000254634"/>
    </source>
</evidence>
<dbReference type="Gene3D" id="3.40.190.10">
    <property type="entry name" value="Periplasmic binding protein-like II"/>
    <property type="match status" value="2"/>
</dbReference>
<sequence length="452" mass="50489">MKRHTFKKLMKAAIGLLALLLIVVGCSSKSSKQTTTASNGELEGEITVWHSFTQGPRLESIQKSADAFMKEHPKVKIKIETFSWNDFYTKWTTGLSSGNVPDLSTALPNQVMEMINSDALVPLNDSIEKIGKDRFSEKALGEAKIGDNYYSVPLYAHAQVMWLRKDLLEAKGIQVPKTWDQLFEASKKLTEGGVYGMSVPMGTNDFMGTRFLNFYVRSAGESLLTKDLKANLTSKVAQDGIKYWVNMYKEVSPKDSLNFNVLQQATLFYQGKTAFDFNSGFQIGGVNTNSPQLIDSIDAYPIPKVKESDKDNGIETSNVPMVVWKNSKHPEIAKAFMETLFEEKNYINFLNSTPVGMLPTISGISDKEEYKNNETRQKFQHAEQVITEAMQKGTAIGYENKPSVQAGIMTNQHIIEQMFQDIISNGTDPMEAAKAAEKQLNDLFETVVVSTK</sequence>
<proteinExistence type="predicted"/>
<keyword evidence="1" id="KW-0732">Signal</keyword>
<dbReference type="EMBL" id="UHFR01000005">
    <property type="protein sequence ID" value="SUN77089.1"/>
    <property type="molecule type" value="Genomic_DNA"/>
</dbReference>
<feature type="signal peptide" evidence="1">
    <location>
        <begin position="1"/>
        <end position="28"/>
    </location>
</feature>
<dbReference type="Pfam" id="PF01547">
    <property type="entry name" value="SBP_bac_1"/>
    <property type="match status" value="1"/>
</dbReference>